<sequence length="569" mass="63907">MLPHYNSFPRHSNQAHTTGISAPPPHQMQPQLGIRNPQIPVQFSNSNSMIAQPNFMNLPNNLPPMQNNHLGMPQFGSVGPTSQPGQPNVGFFGSQSNGQGMNSVGQFCNLVQQVNQLMSSQVPGQIFGHNMLNLQQQMNPNMGLPYGQFCLPNSMQNMNQFVPMQMQNPSQVRPNYAFQGSNQAPRATMSQNVPLFANNQANLHSNQAGQQANQNQQNLGLPPVQGTQGNNTNSNGGYNSNSNWKQSPSRNFTKNPKNHQGGFQNPQSHHMKNAKGKFTFRNGHKGKGLRNESEGKFALANSSNQGKQGKRSLSLSYTEQEIERWREERRKHYPSKSNIEKKINEKMINSEIIEREANIRREQLKEILTKQAELGVEVAEVPSYYLADSNQGHVKEDNESLTKKGRLANKFGKREKYDRKDRFSKRQRSHQKGSSNNPSFNKMEPNKREPTLLQKLLSADIRRDRSHLLQAFRFMVANSFFKDCPDKPLKFPTVAVKESSGEEEVAEKLSSLAEKDALKGSDKSMVGRVYNNHSGNNNDVRNYDDSGDEDDGEGEGTETPGEEEEEIIN</sequence>
<dbReference type="Pfam" id="PF10453">
    <property type="entry name" value="NUFIP1"/>
    <property type="match status" value="1"/>
</dbReference>
<dbReference type="GO" id="GO:0000492">
    <property type="term" value="P:box C/D snoRNP assembly"/>
    <property type="evidence" value="ECO:0007669"/>
    <property type="project" value="TreeGrafter"/>
</dbReference>
<evidence type="ECO:0000256" key="1">
    <source>
        <dbReference type="SAM" id="MobiDB-lite"/>
    </source>
</evidence>
<organism evidence="3 5">
    <name type="scientific">Malus domestica</name>
    <name type="common">Apple</name>
    <name type="synonym">Pyrus malus</name>
    <dbReference type="NCBI Taxonomy" id="3750"/>
    <lineage>
        <taxon>Eukaryota</taxon>
        <taxon>Viridiplantae</taxon>
        <taxon>Streptophyta</taxon>
        <taxon>Embryophyta</taxon>
        <taxon>Tracheophyta</taxon>
        <taxon>Spermatophyta</taxon>
        <taxon>Magnoliopsida</taxon>
        <taxon>eudicotyledons</taxon>
        <taxon>Gunneridae</taxon>
        <taxon>Pentapetalae</taxon>
        <taxon>rosids</taxon>
        <taxon>fabids</taxon>
        <taxon>Rosales</taxon>
        <taxon>Rosaceae</taxon>
        <taxon>Amygdaloideae</taxon>
        <taxon>Maleae</taxon>
        <taxon>Malus</taxon>
    </lineage>
</organism>
<evidence type="ECO:0000259" key="2">
    <source>
        <dbReference type="Pfam" id="PF10453"/>
    </source>
</evidence>
<feature type="compositionally biased region" description="Basic residues" evidence="1">
    <location>
        <begin position="422"/>
        <end position="431"/>
    </location>
</feature>
<feature type="compositionally biased region" description="Polar residues" evidence="1">
    <location>
        <begin position="9"/>
        <end position="20"/>
    </location>
</feature>
<feature type="domain" description="FMR1-interacting protein 1 conserved" evidence="2">
    <location>
        <begin position="304"/>
        <end position="347"/>
    </location>
</feature>
<dbReference type="SMR" id="A0A498KCB5"/>
<evidence type="ECO:0000313" key="3">
    <source>
        <dbReference type="EMBL" id="RXI05061.1"/>
    </source>
</evidence>
<dbReference type="EMBL" id="RDQH01000328">
    <property type="protein sequence ID" value="RXI05061.1"/>
    <property type="molecule type" value="Genomic_DNA"/>
</dbReference>
<gene>
    <name evidence="3" type="ORF">DVH24_006318</name>
    <name evidence="4" type="ORF">DVH24_028470</name>
</gene>
<dbReference type="Proteomes" id="UP000290289">
    <property type="component" value="Chromosome 2"/>
</dbReference>
<dbReference type="Gramene" id="mRNA:MD02G0220000">
    <property type="protein sequence ID" value="mRNA:MD02G0220000"/>
    <property type="gene ID" value="MD02G0220000"/>
</dbReference>
<feature type="compositionally biased region" description="Polar residues" evidence="1">
    <location>
        <begin position="244"/>
        <end position="255"/>
    </location>
</feature>
<feature type="region of interest" description="Disordered" evidence="1">
    <location>
        <begin position="516"/>
        <end position="569"/>
    </location>
</feature>
<dbReference type="GO" id="GO:0003723">
    <property type="term" value="F:RNA binding"/>
    <property type="evidence" value="ECO:0007669"/>
    <property type="project" value="InterPro"/>
</dbReference>
<feature type="compositionally biased region" description="Polar residues" evidence="1">
    <location>
        <begin position="531"/>
        <end position="540"/>
    </location>
</feature>
<name>A0A498KCB5_MALDO</name>
<dbReference type="InterPro" id="IPR039136">
    <property type="entry name" value="NUFIP1-like"/>
</dbReference>
<feature type="region of interest" description="Disordered" evidence="1">
    <location>
        <begin position="1"/>
        <end position="32"/>
    </location>
</feature>
<feature type="compositionally biased region" description="Low complexity" evidence="1">
    <location>
        <begin position="206"/>
        <end position="221"/>
    </location>
</feature>
<dbReference type="AlphaFoldDB" id="A0A498KCB5"/>
<feature type="region of interest" description="Disordered" evidence="1">
    <location>
        <begin position="206"/>
        <end position="271"/>
    </location>
</feature>
<protein>
    <recommendedName>
        <fullName evidence="2">FMR1-interacting protein 1 conserved domain-containing protein</fullName>
    </recommendedName>
</protein>
<reference evidence="3 5" key="1">
    <citation type="submission" date="2018-10" db="EMBL/GenBank/DDBJ databases">
        <title>A high-quality apple genome assembly.</title>
        <authorList>
            <person name="Hu J."/>
        </authorList>
    </citation>
    <scope>NUCLEOTIDE SEQUENCE [LARGE SCALE GENOMIC DNA]</scope>
    <source>
        <strain evidence="5">cv. HFTH1</strain>
        <tissue evidence="3">Young leaf</tissue>
    </source>
</reference>
<feature type="compositionally biased region" description="Basic and acidic residues" evidence="1">
    <location>
        <begin position="412"/>
        <end position="421"/>
    </location>
</feature>
<dbReference type="EMBL" id="RDQH01000039">
    <property type="protein sequence ID" value="RXI10038.1"/>
    <property type="molecule type" value="Genomic_DNA"/>
</dbReference>
<feature type="compositionally biased region" description="Basic and acidic residues" evidence="1">
    <location>
        <begin position="393"/>
        <end position="402"/>
    </location>
</feature>
<dbReference type="STRING" id="3750.A0A498KCB5"/>
<keyword evidence="5" id="KW-1185">Reference proteome</keyword>
<feature type="compositionally biased region" description="Low complexity" evidence="1">
    <location>
        <begin position="229"/>
        <end position="243"/>
    </location>
</feature>
<dbReference type="InterPro" id="IPR019496">
    <property type="entry name" value="NUFIP1_cons_dom"/>
</dbReference>
<feature type="region of interest" description="Disordered" evidence="1">
    <location>
        <begin position="392"/>
        <end position="447"/>
    </location>
</feature>
<evidence type="ECO:0000313" key="5">
    <source>
        <dbReference type="Proteomes" id="UP000290289"/>
    </source>
</evidence>
<dbReference type="GO" id="GO:0005634">
    <property type="term" value="C:nucleus"/>
    <property type="evidence" value="ECO:0007669"/>
    <property type="project" value="TreeGrafter"/>
</dbReference>
<evidence type="ECO:0000313" key="4">
    <source>
        <dbReference type="EMBL" id="RXI10038.1"/>
    </source>
</evidence>
<accession>A0A498KCB5</accession>
<comment type="caution">
    <text evidence="3">The sequence shown here is derived from an EMBL/GenBank/DDBJ whole genome shotgun (WGS) entry which is preliminary data.</text>
</comment>
<proteinExistence type="predicted"/>
<feature type="compositionally biased region" description="Acidic residues" evidence="1">
    <location>
        <begin position="545"/>
        <end position="569"/>
    </location>
</feature>
<dbReference type="PANTHER" id="PTHR13309">
    <property type="entry name" value="NUCLEAR FRAGILE X MENTAL RETARDATION PROTEIN INTERACTING PROTEIN 1"/>
    <property type="match status" value="1"/>
</dbReference>
<dbReference type="PANTHER" id="PTHR13309:SF0">
    <property type="entry name" value="FMR1-INTERACTING PROTEIN NUFIP1"/>
    <property type="match status" value="1"/>
</dbReference>